<dbReference type="InterPro" id="IPR036179">
    <property type="entry name" value="Ig-like_dom_sf"/>
</dbReference>
<evidence type="ECO:0000256" key="7">
    <source>
        <dbReference type="ARBA" id="ARBA00022553"/>
    </source>
</evidence>
<dbReference type="InterPro" id="IPR003599">
    <property type="entry name" value="Ig_sub"/>
</dbReference>
<evidence type="ECO:0000256" key="8">
    <source>
        <dbReference type="ARBA" id="ARBA00022692"/>
    </source>
</evidence>
<evidence type="ECO:0000256" key="6">
    <source>
        <dbReference type="ARBA" id="ARBA00022475"/>
    </source>
</evidence>
<accession>E4X8N0</accession>
<dbReference type="SMART" id="SM00409">
    <property type="entry name" value="IG"/>
    <property type="match status" value="1"/>
</dbReference>
<sequence length="295" mass="31717">MLLFSSLISGLLAVSAEIQFNKPKIKQDELLIITCELSGFQADAKVRILREKEQILLSEGGNGNAFGSWQISGQGVSKQASTSDMAEYKCVADDSAGNFAFTERALIVLVPPSIPSIVQPSDKKLIVGKAGELVCMAEGSPPPSYTWYKQDQATGVTLKLPADARTNARSFPNSQFTVDQNIVKFLNVTESDAGEYWCEARNEAGTSTGEPVFVGVGSLNIASVVGIVFAVIFGVALIGIIAFVIFKKVTGADSDSYMGENEVFDDEGNDVAMGESYDPYEHHKGTNRQDISHVV</sequence>
<dbReference type="Pfam" id="PF13927">
    <property type="entry name" value="Ig_3"/>
    <property type="match status" value="1"/>
</dbReference>
<dbReference type="GO" id="GO:0005923">
    <property type="term" value="C:bicellular tight junction"/>
    <property type="evidence" value="ECO:0007669"/>
    <property type="project" value="UniProtKB-SubCell"/>
</dbReference>
<evidence type="ECO:0000256" key="14">
    <source>
        <dbReference type="ARBA" id="ARBA00023157"/>
    </source>
</evidence>
<keyword evidence="8 20" id="KW-0812">Transmembrane</keyword>
<dbReference type="PROSITE" id="PS50835">
    <property type="entry name" value="IG_LIKE"/>
    <property type="match status" value="1"/>
</dbReference>
<dbReference type="Gene3D" id="2.60.40.10">
    <property type="entry name" value="Immunoglobulins"/>
    <property type="match status" value="1"/>
</dbReference>
<evidence type="ECO:0000259" key="22">
    <source>
        <dbReference type="PROSITE" id="PS50835"/>
    </source>
</evidence>
<evidence type="ECO:0000256" key="1">
    <source>
        <dbReference type="ARBA" id="ARBA00004251"/>
    </source>
</evidence>
<evidence type="ECO:0000256" key="2">
    <source>
        <dbReference type="ARBA" id="ARBA00004435"/>
    </source>
</evidence>
<keyword evidence="12 20" id="KW-1133">Transmembrane helix</keyword>
<evidence type="ECO:0000256" key="9">
    <source>
        <dbReference type="ARBA" id="ARBA00022729"/>
    </source>
</evidence>
<keyword evidence="15" id="KW-0325">Glycoprotein</keyword>
<evidence type="ECO:0000256" key="18">
    <source>
        <dbReference type="ARBA" id="ARBA00046718"/>
    </source>
</evidence>
<evidence type="ECO:0000256" key="15">
    <source>
        <dbReference type="ARBA" id="ARBA00023180"/>
    </source>
</evidence>
<dbReference type="GO" id="GO:0005886">
    <property type="term" value="C:plasma membrane"/>
    <property type="evidence" value="ECO:0007669"/>
    <property type="project" value="UniProtKB-SubCell"/>
</dbReference>
<dbReference type="PANTHER" id="PTHR45113">
    <property type="entry name" value="JUNCTIONAL ADHESION MOLECULE A"/>
    <property type="match status" value="1"/>
</dbReference>
<dbReference type="SUPFAM" id="SSF48726">
    <property type="entry name" value="Immunoglobulin"/>
    <property type="match status" value="1"/>
</dbReference>
<dbReference type="GO" id="GO:0050892">
    <property type="term" value="P:intestinal absorption"/>
    <property type="evidence" value="ECO:0007669"/>
    <property type="project" value="TreeGrafter"/>
</dbReference>
<keyword evidence="11" id="KW-0965">Cell junction</keyword>
<feature type="region of interest" description="Disordered" evidence="19">
    <location>
        <begin position="275"/>
        <end position="295"/>
    </location>
</feature>
<evidence type="ECO:0000256" key="3">
    <source>
        <dbReference type="ARBA" id="ARBA00008637"/>
    </source>
</evidence>
<comment type="similarity">
    <text evidence="3">Belongs to the immunoglobulin superfamily.</text>
</comment>
<evidence type="ECO:0000256" key="21">
    <source>
        <dbReference type="SAM" id="SignalP"/>
    </source>
</evidence>
<dbReference type="GO" id="GO:0007155">
    <property type="term" value="P:cell adhesion"/>
    <property type="evidence" value="ECO:0007669"/>
    <property type="project" value="InterPro"/>
</dbReference>
<proteinExistence type="inferred from homology"/>
<evidence type="ECO:0000313" key="24">
    <source>
        <dbReference type="Proteomes" id="UP000001307"/>
    </source>
</evidence>
<feature type="chain" id="PRO_5003191045" description="Junctional adhesion molecule A" evidence="21">
    <location>
        <begin position="17"/>
        <end position="295"/>
    </location>
</feature>
<feature type="transmembrane region" description="Helical" evidence="20">
    <location>
        <begin position="221"/>
        <end position="246"/>
    </location>
</feature>
<dbReference type="InterPro" id="IPR007110">
    <property type="entry name" value="Ig-like_dom"/>
</dbReference>
<keyword evidence="24" id="KW-1185">Reference proteome</keyword>
<gene>
    <name evidence="23" type="ORF">GSOID_T00004115001</name>
</gene>
<keyword evidence="9 21" id="KW-0732">Signal</keyword>
<name>E4X8N0_OIKDI</name>
<keyword evidence="5" id="KW-0796">Tight junction</keyword>
<evidence type="ECO:0000313" key="23">
    <source>
        <dbReference type="EMBL" id="CBY08106.1"/>
    </source>
</evidence>
<feature type="signal peptide" evidence="21">
    <location>
        <begin position="1"/>
        <end position="16"/>
    </location>
</feature>
<evidence type="ECO:0000256" key="19">
    <source>
        <dbReference type="SAM" id="MobiDB-lite"/>
    </source>
</evidence>
<dbReference type="GO" id="GO:0090559">
    <property type="term" value="P:regulation of membrane permeability"/>
    <property type="evidence" value="ECO:0007669"/>
    <property type="project" value="TreeGrafter"/>
</dbReference>
<comment type="subcellular location">
    <subcellularLocation>
        <location evidence="2">Cell junction</location>
        <location evidence="2">Tight junction</location>
    </subcellularLocation>
    <subcellularLocation>
        <location evidence="1">Cell membrane</location>
        <topology evidence="1">Single-pass type I membrane protein</topology>
    </subcellularLocation>
</comment>
<comment type="subunit">
    <text evidence="18">Interacts with the ninth PDZ domain of MPDZ. Interacts with the first PDZ domain of PARD3. The association between PARD3 and PARD6B probably disrupts this interaction. Interacts with ITGAL (via I-domain). Interacts with CD151.</text>
</comment>
<organism evidence="23">
    <name type="scientific">Oikopleura dioica</name>
    <name type="common">Tunicate</name>
    <dbReference type="NCBI Taxonomy" id="34765"/>
    <lineage>
        <taxon>Eukaryota</taxon>
        <taxon>Metazoa</taxon>
        <taxon>Chordata</taxon>
        <taxon>Tunicata</taxon>
        <taxon>Appendicularia</taxon>
        <taxon>Copelata</taxon>
        <taxon>Oikopleuridae</taxon>
        <taxon>Oikopleura</taxon>
    </lineage>
</organism>
<dbReference type="InParanoid" id="E4X8N0"/>
<dbReference type="EMBL" id="FN653029">
    <property type="protein sequence ID" value="CBY08106.1"/>
    <property type="molecule type" value="Genomic_DNA"/>
</dbReference>
<dbReference type="Proteomes" id="UP000001307">
    <property type="component" value="Unassembled WGS sequence"/>
</dbReference>
<dbReference type="SMART" id="SM00408">
    <property type="entry name" value="IGc2"/>
    <property type="match status" value="1"/>
</dbReference>
<dbReference type="InterPro" id="IPR042456">
    <property type="entry name" value="F11R"/>
</dbReference>
<dbReference type="PANTHER" id="PTHR45113:SF1">
    <property type="entry name" value="JUNCTIONAL ADHESION MOLECULE A"/>
    <property type="match status" value="1"/>
</dbReference>
<evidence type="ECO:0000256" key="5">
    <source>
        <dbReference type="ARBA" id="ARBA00022427"/>
    </source>
</evidence>
<evidence type="ECO:0000256" key="11">
    <source>
        <dbReference type="ARBA" id="ARBA00022949"/>
    </source>
</evidence>
<protein>
    <recommendedName>
        <fullName evidence="4">Junctional adhesion molecule A</fullName>
    </recommendedName>
    <alternativeName>
        <fullName evidence="17">Junctional adhesion molecule 1</fullName>
    </alternativeName>
</protein>
<evidence type="ECO:0000256" key="12">
    <source>
        <dbReference type="ARBA" id="ARBA00022989"/>
    </source>
</evidence>
<evidence type="ECO:0000256" key="13">
    <source>
        <dbReference type="ARBA" id="ARBA00023136"/>
    </source>
</evidence>
<evidence type="ECO:0000256" key="20">
    <source>
        <dbReference type="SAM" id="Phobius"/>
    </source>
</evidence>
<dbReference type="InterPro" id="IPR003598">
    <property type="entry name" value="Ig_sub2"/>
</dbReference>
<evidence type="ECO:0000256" key="10">
    <source>
        <dbReference type="ARBA" id="ARBA00022737"/>
    </source>
</evidence>
<keyword evidence="7" id="KW-0597">Phosphoprotein</keyword>
<dbReference type="AlphaFoldDB" id="E4X8N0"/>
<keyword evidence="14" id="KW-1015">Disulfide bond</keyword>
<evidence type="ECO:0000256" key="17">
    <source>
        <dbReference type="ARBA" id="ARBA00030590"/>
    </source>
</evidence>
<keyword evidence="16" id="KW-0393">Immunoglobulin domain</keyword>
<keyword evidence="10" id="KW-0677">Repeat</keyword>
<keyword evidence="13 20" id="KW-0472">Membrane</keyword>
<evidence type="ECO:0000256" key="16">
    <source>
        <dbReference type="ARBA" id="ARBA00023319"/>
    </source>
</evidence>
<dbReference type="InterPro" id="IPR013783">
    <property type="entry name" value="Ig-like_fold"/>
</dbReference>
<reference evidence="23" key="1">
    <citation type="journal article" date="2010" name="Science">
        <title>Plasticity of animal genome architecture unmasked by rapid evolution of a pelagic tunicate.</title>
        <authorList>
            <person name="Denoeud F."/>
            <person name="Henriet S."/>
            <person name="Mungpakdee S."/>
            <person name="Aury J.M."/>
            <person name="Da Silva C."/>
            <person name="Brinkmann H."/>
            <person name="Mikhaleva J."/>
            <person name="Olsen L.C."/>
            <person name="Jubin C."/>
            <person name="Canestro C."/>
            <person name="Bouquet J.M."/>
            <person name="Danks G."/>
            <person name="Poulain J."/>
            <person name="Campsteijn C."/>
            <person name="Adamski M."/>
            <person name="Cross I."/>
            <person name="Yadetie F."/>
            <person name="Muffato M."/>
            <person name="Louis A."/>
            <person name="Butcher S."/>
            <person name="Tsagkogeorga G."/>
            <person name="Konrad A."/>
            <person name="Singh S."/>
            <person name="Jensen M.F."/>
            <person name="Cong E.H."/>
            <person name="Eikeseth-Otteraa H."/>
            <person name="Noel B."/>
            <person name="Anthouard V."/>
            <person name="Porcel B.M."/>
            <person name="Kachouri-Lafond R."/>
            <person name="Nishino A."/>
            <person name="Ugolini M."/>
            <person name="Chourrout P."/>
            <person name="Nishida H."/>
            <person name="Aasland R."/>
            <person name="Huzurbazar S."/>
            <person name="Westhof E."/>
            <person name="Delsuc F."/>
            <person name="Lehrach H."/>
            <person name="Reinhardt R."/>
            <person name="Weissenbach J."/>
            <person name="Roy S.W."/>
            <person name="Artiguenave F."/>
            <person name="Postlethwait J.H."/>
            <person name="Manak J.R."/>
            <person name="Thompson E.M."/>
            <person name="Jaillon O."/>
            <person name="Du Pasquier L."/>
            <person name="Boudinot P."/>
            <person name="Liberles D.A."/>
            <person name="Volff J.N."/>
            <person name="Philippe H."/>
            <person name="Lenhard B."/>
            <person name="Roest Crollius H."/>
            <person name="Wincker P."/>
            <person name="Chourrout D."/>
        </authorList>
    </citation>
    <scope>NUCLEOTIDE SEQUENCE [LARGE SCALE GENOMIC DNA]</scope>
</reference>
<evidence type="ECO:0000256" key="4">
    <source>
        <dbReference type="ARBA" id="ARBA00016608"/>
    </source>
</evidence>
<keyword evidence="6" id="KW-1003">Cell membrane</keyword>
<dbReference type="OrthoDB" id="10031887at2759"/>
<feature type="domain" description="Ig-like" evidence="22">
    <location>
        <begin position="112"/>
        <end position="213"/>
    </location>
</feature>